<evidence type="ECO:0000313" key="4">
    <source>
        <dbReference type="EMBL" id="MCU6763500.1"/>
    </source>
</evidence>
<dbReference type="EMBL" id="JAOQJQ010000007">
    <property type="protein sequence ID" value="MCU6763500.1"/>
    <property type="molecule type" value="Genomic_DNA"/>
</dbReference>
<dbReference type="Gene3D" id="1.20.58.220">
    <property type="entry name" value="Phosphate transport system protein phou homolog 2, domain 2"/>
    <property type="match status" value="1"/>
</dbReference>
<organism evidence="4 5">
    <name type="scientific">Brotonthovivens ammoniilytica</name>
    <dbReference type="NCBI Taxonomy" id="2981725"/>
    <lineage>
        <taxon>Bacteria</taxon>
        <taxon>Bacillati</taxon>
        <taxon>Bacillota</taxon>
        <taxon>Clostridia</taxon>
        <taxon>Lachnospirales</taxon>
        <taxon>Lachnospiraceae</taxon>
        <taxon>Brotonthovivens</taxon>
    </lineage>
</organism>
<evidence type="ECO:0000313" key="5">
    <source>
        <dbReference type="Proteomes" id="UP001652442"/>
    </source>
</evidence>
<keyword evidence="1" id="KW-0592">Phosphate transport</keyword>
<feature type="domain" description="PhoU" evidence="3">
    <location>
        <begin position="119"/>
        <end position="203"/>
    </location>
</feature>
<dbReference type="InterPro" id="IPR038078">
    <property type="entry name" value="PhoU-like_sf"/>
</dbReference>
<feature type="coiled-coil region" evidence="2">
    <location>
        <begin position="31"/>
        <end position="65"/>
    </location>
</feature>
<dbReference type="PANTHER" id="PTHR42930">
    <property type="entry name" value="PHOSPHATE-SPECIFIC TRANSPORT SYSTEM ACCESSORY PROTEIN PHOU"/>
    <property type="match status" value="1"/>
</dbReference>
<proteinExistence type="inferred from homology"/>
<comment type="similarity">
    <text evidence="1">Belongs to the PhoU family.</text>
</comment>
<keyword evidence="5" id="KW-1185">Reference proteome</keyword>
<evidence type="ECO:0000256" key="2">
    <source>
        <dbReference type="SAM" id="Coils"/>
    </source>
</evidence>
<dbReference type="InterPro" id="IPR028366">
    <property type="entry name" value="PhoU"/>
</dbReference>
<reference evidence="4 5" key="1">
    <citation type="journal article" date="2021" name="ISME Commun">
        <title>Automated analysis of genomic sequences facilitates high-throughput and comprehensive description of bacteria.</title>
        <authorList>
            <person name="Hitch T.C.A."/>
        </authorList>
    </citation>
    <scope>NUCLEOTIDE SEQUENCE [LARGE SCALE GENOMIC DNA]</scope>
    <source>
        <strain evidence="4 5">Sanger_109</strain>
    </source>
</reference>
<dbReference type="SUPFAM" id="SSF109755">
    <property type="entry name" value="PhoU-like"/>
    <property type="match status" value="1"/>
</dbReference>
<keyword evidence="1" id="KW-0813">Transport</keyword>
<keyword evidence="1" id="KW-0963">Cytoplasm</keyword>
<comment type="subcellular location">
    <subcellularLocation>
        <location evidence="1">Cytoplasm</location>
    </subcellularLocation>
</comment>
<gene>
    <name evidence="4" type="primary">phoU</name>
    <name evidence="4" type="ORF">OCV88_14385</name>
</gene>
<sequence length="216" mass="24723">MRKTYEEQLETLHVELIQMGALCERAISATVKTLLVNNEALIKEVAHLEQDVDQKERDIEALCMKMLLRQQPVAGDLRLISAALRMISDMERIGDQAFDIVDITKHLKNKEIFDELPMKDMAEATIRMVTDSVDSFVRRDIDLARKVMEADDFVDGKFQQIKDQIINLLHAHPEESGSCMDLLMVAKYYERIGDHAVNIAEWVEYSITGERAGDNE</sequence>
<comment type="subunit">
    <text evidence="1">Homodimer.</text>
</comment>
<comment type="function">
    <text evidence="1">Plays a role in the regulation of phosphate uptake.</text>
</comment>
<evidence type="ECO:0000256" key="1">
    <source>
        <dbReference type="PIRNR" id="PIRNR003107"/>
    </source>
</evidence>
<evidence type="ECO:0000259" key="3">
    <source>
        <dbReference type="Pfam" id="PF01895"/>
    </source>
</evidence>
<dbReference type="InterPro" id="IPR026022">
    <property type="entry name" value="PhoU_dom"/>
</dbReference>
<dbReference type="NCBIfam" id="TIGR02135">
    <property type="entry name" value="phoU_full"/>
    <property type="match status" value="1"/>
</dbReference>
<dbReference type="PIRSF" id="PIRSF003107">
    <property type="entry name" value="PhoU"/>
    <property type="match status" value="1"/>
</dbReference>
<accession>A0ABT2TMQ4</accession>
<name>A0ABT2TMQ4_9FIRM</name>
<comment type="caution">
    <text evidence="4">The sequence shown here is derived from an EMBL/GenBank/DDBJ whole genome shotgun (WGS) entry which is preliminary data.</text>
</comment>
<feature type="domain" description="PhoU" evidence="3">
    <location>
        <begin position="17"/>
        <end position="103"/>
    </location>
</feature>
<dbReference type="Proteomes" id="UP001652442">
    <property type="component" value="Unassembled WGS sequence"/>
</dbReference>
<dbReference type="RefSeq" id="WP_158426135.1">
    <property type="nucleotide sequence ID" value="NZ_JAOQJQ010000007.1"/>
</dbReference>
<keyword evidence="2" id="KW-0175">Coiled coil</keyword>
<dbReference type="Pfam" id="PF01895">
    <property type="entry name" value="PhoU"/>
    <property type="match status" value="2"/>
</dbReference>
<protein>
    <recommendedName>
        <fullName evidence="1">Phosphate-specific transport system accessory protein PhoU</fullName>
    </recommendedName>
</protein>
<dbReference type="PANTHER" id="PTHR42930:SF3">
    <property type="entry name" value="PHOSPHATE-SPECIFIC TRANSPORT SYSTEM ACCESSORY PROTEIN PHOU"/>
    <property type="match status" value="1"/>
</dbReference>